<sequence>MNATGEQPHTVRDKVRRRVLTTVLGRIDNEASIRRAATLDAHRTTANSGNGPYYVSGSPRRHDIREGRDGAPLQLRIRTVEAGTLAPVPDATVEIWHCDADGIYSGYQRYGADKFPALVSLTLRRFRPTDGATFLRGEQSADKNGQVEFLTIVPGWYTPRTVHIHARVSSAGKPLLTTELYFTDDFNAHIQSLPPYAARGRSPFVNTHDIEIRLAKGSPGSWLTVRPTTEGHQADVTLQVSR</sequence>
<proteinExistence type="predicted"/>
<dbReference type="GO" id="GO:0016702">
    <property type="term" value="F:oxidoreductase activity, acting on single donors with incorporation of molecular oxygen, incorporation of two atoms of oxygen"/>
    <property type="evidence" value="ECO:0007669"/>
    <property type="project" value="InterPro"/>
</dbReference>
<dbReference type="KEGG" id="sgm:GCM10017557_58870"/>
<dbReference type="SUPFAM" id="SSF49482">
    <property type="entry name" value="Aromatic compound dioxygenase"/>
    <property type="match status" value="1"/>
</dbReference>
<reference evidence="3 4" key="1">
    <citation type="journal article" date="2014" name="Int. J. Syst. Evol. Microbiol.">
        <title>Complete genome sequence of Corynebacterium casei LMG S-19264T (=DSM 44701T), isolated from a smear-ripened cheese.</title>
        <authorList>
            <consortium name="US DOE Joint Genome Institute (JGI-PGF)"/>
            <person name="Walter F."/>
            <person name="Albersmeier A."/>
            <person name="Kalinowski J."/>
            <person name="Ruckert C."/>
        </authorList>
    </citation>
    <scope>NUCLEOTIDE SEQUENCE [LARGE SCALE GENOMIC DNA]</scope>
    <source>
        <strain evidence="3 4">JCM 4677</strain>
    </source>
</reference>
<dbReference type="PANTHER" id="PTHR34315">
    <property type="match status" value="1"/>
</dbReference>
<keyword evidence="4" id="KW-1185">Reference proteome</keyword>
<dbReference type="RefSeq" id="WP_055520251.1">
    <property type="nucleotide sequence ID" value="NZ_AP023440.1"/>
</dbReference>
<name>A0A7G1P6P4_9ACTN</name>
<dbReference type="EMBL" id="AP023440">
    <property type="protein sequence ID" value="BCL31028.1"/>
    <property type="molecule type" value="Genomic_DNA"/>
</dbReference>
<feature type="domain" description="Intradiol ring-cleavage dioxygenases" evidence="2">
    <location>
        <begin position="50"/>
        <end position="185"/>
    </location>
</feature>
<protein>
    <recommendedName>
        <fullName evidence="2">Intradiol ring-cleavage dioxygenases domain-containing protein</fullName>
    </recommendedName>
</protein>
<dbReference type="GO" id="GO:0008199">
    <property type="term" value="F:ferric iron binding"/>
    <property type="evidence" value="ECO:0007669"/>
    <property type="project" value="InterPro"/>
</dbReference>
<dbReference type="InterPro" id="IPR000627">
    <property type="entry name" value="Intradiol_dOase_C"/>
</dbReference>
<dbReference type="Proteomes" id="UP000516444">
    <property type="component" value="Chromosome"/>
</dbReference>
<gene>
    <name evidence="3" type="ORF">GCM10017557_58870</name>
</gene>
<organism evidence="3 4">
    <name type="scientific">Streptomyces aurantiacus</name>
    <dbReference type="NCBI Taxonomy" id="47760"/>
    <lineage>
        <taxon>Bacteria</taxon>
        <taxon>Bacillati</taxon>
        <taxon>Actinomycetota</taxon>
        <taxon>Actinomycetes</taxon>
        <taxon>Kitasatosporales</taxon>
        <taxon>Streptomycetaceae</taxon>
        <taxon>Streptomyces</taxon>
        <taxon>Streptomyces aurantiacus group</taxon>
    </lineage>
</organism>
<feature type="region of interest" description="Disordered" evidence="1">
    <location>
        <begin position="42"/>
        <end position="66"/>
    </location>
</feature>
<dbReference type="InterPro" id="IPR015889">
    <property type="entry name" value="Intradiol_dOase_core"/>
</dbReference>
<evidence type="ECO:0000259" key="2">
    <source>
        <dbReference type="Pfam" id="PF00775"/>
    </source>
</evidence>
<dbReference type="Pfam" id="PF00775">
    <property type="entry name" value="Dioxygenase_C"/>
    <property type="match status" value="1"/>
</dbReference>
<evidence type="ECO:0000313" key="3">
    <source>
        <dbReference type="EMBL" id="BCL31028.1"/>
    </source>
</evidence>
<dbReference type="PANTHER" id="PTHR34315:SF1">
    <property type="entry name" value="INTRADIOL RING-CLEAVAGE DIOXYGENASES DOMAIN-CONTAINING PROTEIN-RELATED"/>
    <property type="match status" value="1"/>
</dbReference>
<dbReference type="OrthoDB" id="9800887at2"/>
<dbReference type="Gene3D" id="2.60.130.10">
    <property type="entry name" value="Aromatic compound dioxygenase"/>
    <property type="match status" value="1"/>
</dbReference>
<evidence type="ECO:0000256" key="1">
    <source>
        <dbReference type="SAM" id="MobiDB-lite"/>
    </source>
</evidence>
<accession>A0A7G1P6P4</accession>
<evidence type="ECO:0000313" key="4">
    <source>
        <dbReference type="Proteomes" id="UP000516444"/>
    </source>
</evidence>
<dbReference type="AlphaFoldDB" id="A0A7G1P6P4"/>